<dbReference type="CDD" id="cd00096">
    <property type="entry name" value="Ig"/>
    <property type="match status" value="1"/>
</dbReference>
<feature type="domain" description="Ig-like" evidence="1">
    <location>
        <begin position="3"/>
        <end position="99"/>
    </location>
</feature>
<dbReference type="InterPro" id="IPR007110">
    <property type="entry name" value="Ig-like_dom"/>
</dbReference>
<evidence type="ECO:0000313" key="2">
    <source>
        <dbReference type="EMBL" id="KAF7412380.1"/>
    </source>
</evidence>
<protein>
    <recommendedName>
        <fullName evidence="1">Ig-like domain-containing protein</fullName>
    </recommendedName>
</protein>
<accession>A0A834NJE8</accession>
<dbReference type="SUPFAM" id="SSF48726">
    <property type="entry name" value="Immunoglobulin"/>
    <property type="match status" value="1"/>
</dbReference>
<dbReference type="InterPro" id="IPR013783">
    <property type="entry name" value="Ig-like_fold"/>
</dbReference>
<evidence type="ECO:0000259" key="1">
    <source>
        <dbReference type="PROSITE" id="PS50835"/>
    </source>
</evidence>
<dbReference type="Gene3D" id="2.60.40.10">
    <property type="entry name" value="Immunoglobulins"/>
    <property type="match status" value="1"/>
</dbReference>
<organism evidence="2 3">
    <name type="scientific">Vespula vulgaris</name>
    <name type="common">Yellow jacket</name>
    <name type="synonym">Wasp</name>
    <dbReference type="NCBI Taxonomy" id="7454"/>
    <lineage>
        <taxon>Eukaryota</taxon>
        <taxon>Metazoa</taxon>
        <taxon>Ecdysozoa</taxon>
        <taxon>Arthropoda</taxon>
        <taxon>Hexapoda</taxon>
        <taxon>Insecta</taxon>
        <taxon>Pterygota</taxon>
        <taxon>Neoptera</taxon>
        <taxon>Endopterygota</taxon>
        <taxon>Hymenoptera</taxon>
        <taxon>Apocrita</taxon>
        <taxon>Aculeata</taxon>
        <taxon>Vespoidea</taxon>
        <taxon>Vespidae</taxon>
        <taxon>Vespinae</taxon>
        <taxon>Vespula</taxon>
    </lineage>
</organism>
<name>A0A834NJE8_VESVU</name>
<evidence type="ECO:0000313" key="3">
    <source>
        <dbReference type="Proteomes" id="UP000614350"/>
    </source>
</evidence>
<dbReference type="AlphaFoldDB" id="A0A834NJE8"/>
<dbReference type="InterPro" id="IPR036179">
    <property type="entry name" value="Ig-like_dom_sf"/>
</dbReference>
<sequence>MEPVRSARPARTAFRSFGLSRYFRGLCRKHPDYDMRGKHSEKASHWKNKEHLNEFTHFRMNTDPAMLVISDVEEKDEGDYRCRVDFTKSPTRNSRIYLTIIEAARDNNLLQHVGCVFAPSLRRFIRVATCRCCKYAEAAPFFRDIKPIPALVPSHPCAHQYHLLLSTSSTPHLRSISFSFKKLVEINSCFAAHNPQHCSPISIFPH</sequence>
<comment type="caution">
    <text evidence="2">The sequence shown here is derived from an EMBL/GenBank/DDBJ whole genome shotgun (WGS) entry which is preliminary data.</text>
</comment>
<dbReference type="PROSITE" id="PS50835">
    <property type="entry name" value="IG_LIKE"/>
    <property type="match status" value="1"/>
</dbReference>
<dbReference type="Proteomes" id="UP000614350">
    <property type="component" value="Unassembled WGS sequence"/>
</dbReference>
<dbReference type="EMBL" id="JACSEA010000001">
    <property type="protein sequence ID" value="KAF7412380.1"/>
    <property type="molecule type" value="Genomic_DNA"/>
</dbReference>
<proteinExistence type="predicted"/>
<dbReference type="PANTHER" id="PTHR23278:SF19">
    <property type="entry name" value="OBSCURIN"/>
    <property type="match status" value="1"/>
</dbReference>
<reference evidence="2" key="1">
    <citation type="journal article" date="2020" name="G3 (Bethesda)">
        <title>High-Quality Assemblies for Three Invasive Social Wasps from the &lt;i&gt;Vespula&lt;/i&gt; Genus.</title>
        <authorList>
            <person name="Harrop T.W.R."/>
            <person name="Guhlin J."/>
            <person name="McLaughlin G.M."/>
            <person name="Permina E."/>
            <person name="Stockwell P."/>
            <person name="Gilligan J."/>
            <person name="Le Lec M.F."/>
            <person name="Gruber M.A.M."/>
            <person name="Quinn O."/>
            <person name="Lovegrove M."/>
            <person name="Duncan E.J."/>
            <person name="Remnant E.J."/>
            <person name="Van Eeckhoven J."/>
            <person name="Graham B."/>
            <person name="Knapp R.A."/>
            <person name="Langford K.W."/>
            <person name="Kronenberg Z."/>
            <person name="Press M.O."/>
            <person name="Eacker S.M."/>
            <person name="Wilson-Rankin E.E."/>
            <person name="Purcell J."/>
            <person name="Lester P.J."/>
            <person name="Dearden P.K."/>
        </authorList>
    </citation>
    <scope>NUCLEOTIDE SEQUENCE</scope>
    <source>
        <strain evidence="2">Marl-1</strain>
    </source>
</reference>
<keyword evidence="3" id="KW-1185">Reference proteome</keyword>
<dbReference type="PANTHER" id="PTHR23278">
    <property type="entry name" value="SIDESTEP PROTEIN"/>
    <property type="match status" value="1"/>
</dbReference>
<gene>
    <name evidence="2" type="ORF">HZH66_001276</name>
</gene>